<dbReference type="Pfam" id="PF03459">
    <property type="entry name" value="TOBE"/>
    <property type="match status" value="1"/>
</dbReference>
<evidence type="ECO:0000259" key="1">
    <source>
        <dbReference type="Pfam" id="PF03459"/>
    </source>
</evidence>
<accession>A0A4R9AWG9</accession>
<organism evidence="2 3">
    <name type="scientific">Cryobacterium gelidum</name>
    <dbReference type="NCBI Taxonomy" id="1259164"/>
    <lineage>
        <taxon>Bacteria</taxon>
        <taxon>Bacillati</taxon>
        <taxon>Actinomycetota</taxon>
        <taxon>Actinomycetes</taxon>
        <taxon>Micrococcales</taxon>
        <taxon>Microbacteriaceae</taxon>
        <taxon>Cryobacterium</taxon>
    </lineage>
</organism>
<dbReference type="SUPFAM" id="SSF50331">
    <property type="entry name" value="MOP-like"/>
    <property type="match status" value="1"/>
</dbReference>
<evidence type="ECO:0000313" key="2">
    <source>
        <dbReference type="EMBL" id="TFD71387.1"/>
    </source>
</evidence>
<dbReference type="InterPro" id="IPR008995">
    <property type="entry name" value="Mo/tungstate-bd_C_term_dom"/>
</dbReference>
<dbReference type="Proteomes" id="UP000297983">
    <property type="component" value="Unassembled WGS sequence"/>
</dbReference>
<dbReference type="AlphaFoldDB" id="A0A4R9AWG9"/>
<reference evidence="2 3" key="1">
    <citation type="submission" date="2019-03" db="EMBL/GenBank/DDBJ databases">
        <title>Genomics of glacier-inhabiting Cryobacterium strains.</title>
        <authorList>
            <person name="Liu Q."/>
            <person name="Xin Y.-H."/>
        </authorList>
    </citation>
    <scope>NUCLEOTIDE SEQUENCE [LARGE SCALE GENOMIC DNA]</scope>
    <source>
        <strain evidence="2 3">Hz16</strain>
    </source>
</reference>
<dbReference type="EMBL" id="SOHL01000013">
    <property type="protein sequence ID" value="TFD71387.1"/>
    <property type="molecule type" value="Genomic_DNA"/>
</dbReference>
<name>A0A4R9AWG9_9MICO</name>
<gene>
    <name evidence="2" type="ORF">E3T50_07435</name>
</gene>
<dbReference type="Gene3D" id="2.40.50.100">
    <property type="match status" value="1"/>
</dbReference>
<dbReference type="RefSeq" id="WP_134551260.1">
    <property type="nucleotide sequence ID" value="NZ_SOHL01000013.1"/>
</dbReference>
<keyword evidence="3" id="KW-1185">Reference proteome</keyword>
<dbReference type="InterPro" id="IPR005116">
    <property type="entry name" value="Transp-assoc_OB_typ1"/>
</dbReference>
<comment type="caution">
    <text evidence="2">The sequence shown here is derived from an EMBL/GenBank/DDBJ whole genome shotgun (WGS) entry which is preliminary data.</text>
</comment>
<proteinExistence type="predicted"/>
<evidence type="ECO:0000313" key="3">
    <source>
        <dbReference type="Proteomes" id="UP000297983"/>
    </source>
</evidence>
<protein>
    <recommendedName>
        <fullName evidence="1">Transport-associated OB type 1 domain-containing protein</fullName>
    </recommendedName>
</protein>
<sequence length="37" mass="3803">MRASAELTPAAAADLGLQVGGAVWLSVKATDVSAYRR</sequence>
<feature type="domain" description="Transport-associated OB type 1" evidence="1">
    <location>
        <begin position="5"/>
        <end position="33"/>
    </location>
</feature>